<protein>
    <submittedName>
        <fullName evidence="1">Uncharacterized protein</fullName>
    </submittedName>
</protein>
<organism evidence="1 2">
    <name type="scientific">Allochromatium warmingii</name>
    <name type="common">Chromatium warmingii</name>
    <dbReference type="NCBI Taxonomy" id="61595"/>
    <lineage>
        <taxon>Bacteria</taxon>
        <taxon>Pseudomonadati</taxon>
        <taxon>Pseudomonadota</taxon>
        <taxon>Gammaproteobacteria</taxon>
        <taxon>Chromatiales</taxon>
        <taxon>Chromatiaceae</taxon>
        <taxon>Allochromatium</taxon>
    </lineage>
</organism>
<evidence type="ECO:0000313" key="2">
    <source>
        <dbReference type="Proteomes" id="UP000198672"/>
    </source>
</evidence>
<accession>A0A1H3I5V5</accession>
<dbReference type="Proteomes" id="UP000198672">
    <property type="component" value="Unassembled WGS sequence"/>
</dbReference>
<gene>
    <name evidence="1" type="ORF">SAMN05421644_14018</name>
</gene>
<reference evidence="2" key="1">
    <citation type="submission" date="2016-10" db="EMBL/GenBank/DDBJ databases">
        <authorList>
            <person name="Varghese N."/>
            <person name="Submissions S."/>
        </authorList>
    </citation>
    <scope>NUCLEOTIDE SEQUENCE [LARGE SCALE GENOMIC DNA]</scope>
    <source>
        <strain evidence="2">DSM 173</strain>
    </source>
</reference>
<evidence type="ECO:0000313" key="1">
    <source>
        <dbReference type="EMBL" id="SDY23093.1"/>
    </source>
</evidence>
<proteinExistence type="predicted"/>
<keyword evidence="2" id="KW-1185">Reference proteome</keyword>
<sequence>MRLNVCIQEPKNGNLSVSSRCGQLADCSLGATITDACRAVVRWLVCGR</sequence>
<name>A0A1H3I5V5_ALLWA</name>
<dbReference type="AlphaFoldDB" id="A0A1H3I5V5"/>
<dbReference type="EMBL" id="FNOW01000040">
    <property type="protein sequence ID" value="SDY23093.1"/>
    <property type="molecule type" value="Genomic_DNA"/>
</dbReference>